<feature type="binding site" evidence="8">
    <location>
        <position position="133"/>
    </location>
    <ligand>
        <name>Zn(2+)</name>
        <dbReference type="ChEBI" id="CHEBI:29105"/>
    </ligand>
</feature>
<evidence type="ECO:0000256" key="1">
    <source>
        <dbReference type="ARBA" id="ARBA00007957"/>
    </source>
</evidence>
<feature type="binding site" evidence="8">
    <location>
        <position position="96"/>
    </location>
    <ligand>
        <name>Zn(2+)</name>
        <dbReference type="ChEBI" id="CHEBI:29105"/>
    </ligand>
</feature>
<dbReference type="EMBL" id="SKBU01000015">
    <property type="protein sequence ID" value="TCJ16807.1"/>
    <property type="molecule type" value="Genomic_DNA"/>
</dbReference>
<dbReference type="OrthoDB" id="5242893at2"/>
<feature type="binding site" evidence="9">
    <location>
        <position position="108"/>
    </location>
    <ligand>
        <name>Fe cation</name>
        <dbReference type="ChEBI" id="CHEBI:24875"/>
    </ligand>
</feature>
<evidence type="ECO:0000256" key="5">
    <source>
        <dbReference type="ARBA" id="ARBA00023015"/>
    </source>
</evidence>
<dbReference type="PANTHER" id="PTHR33202">
    <property type="entry name" value="ZINC UPTAKE REGULATION PROTEIN"/>
    <property type="match status" value="1"/>
</dbReference>
<dbReference type="CDD" id="cd07153">
    <property type="entry name" value="Fur_like"/>
    <property type="match status" value="1"/>
</dbReference>
<sequence>MTLGDFERILKSRGYRMTNQRRIIARELEEARHLSAEEIYDRVKEEHPEMGLSTVYRTLDLLHELGVVRKEDFGDGYARYELMTEKPHHHARCRSCGTVIEFNEELVEYLALQVERETGFVTDWHELMLYGRCARCAERGDL</sequence>
<evidence type="ECO:0000313" key="11">
    <source>
        <dbReference type="Proteomes" id="UP000295244"/>
    </source>
</evidence>
<keyword evidence="7" id="KW-0804">Transcription</keyword>
<feature type="binding site" evidence="8">
    <location>
        <position position="93"/>
    </location>
    <ligand>
        <name>Zn(2+)</name>
        <dbReference type="ChEBI" id="CHEBI:29105"/>
    </ligand>
</feature>
<keyword evidence="11" id="KW-1185">Reference proteome</keyword>
<organism evidence="10 11">
    <name type="scientific">Rubrobacter taiwanensis</name>
    <dbReference type="NCBI Taxonomy" id="185139"/>
    <lineage>
        <taxon>Bacteria</taxon>
        <taxon>Bacillati</taxon>
        <taxon>Actinomycetota</taxon>
        <taxon>Rubrobacteria</taxon>
        <taxon>Rubrobacterales</taxon>
        <taxon>Rubrobacteraceae</taxon>
        <taxon>Rubrobacter</taxon>
    </lineage>
</organism>
<evidence type="ECO:0000313" key="10">
    <source>
        <dbReference type="EMBL" id="TCJ16807.1"/>
    </source>
</evidence>
<dbReference type="InterPro" id="IPR036388">
    <property type="entry name" value="WH-like_DNA-bd_sf"/>
</dbReference>
<dbReference type="PANTHER" id="PTHR33202:SF7">
    <property type="entry name" value="FERRIC UPTAKE REGULATION PROTEIN"/>
    <property type="match status" value="1"/>
</dbReference>
<reference evidence="10 11" key="1">
    <citation type="submission" date="2019-03" db="EMBL/GenBank/DDBJ databases">
        <title>Whole genome sequence of a novel Rubrobacter taiwanensis strain, isolated from Yellowstone National Park.</title>
        <authorList>
            <person name="Freed S."/>
            <person name="Ramaley R.F."/>
            <person name="Kyndt J.A."/>
        </authorList>
    </citation>
    <scope>NUCLEOTIDE SEQUENCE [LARGE SCALE GENOMIC DNA]</scope>
    <source>
        <strain evidence="10 11">Yellowstone</strain>
    </source>
</reference>
<protein>
    <submittedName>
        <fullName evidence="10">Transcriptional repressor</fullName>
    </submittedName>
</protein>
<evidence type="ECO:0000256" key="2">
    <source>
        <dbReference type="ARBA" id="ARBA00022491"/>
    </source>
</evidence>
<comment type="cofactor">
    <cofactor evidence="9">
        <name>Mn(2+)</name>
        <dbReference type="ChEBI" id="CHEBI:29035"/>
    </cofactor>
    <cofactor evidence="9">
        <name>Fe(2+)</name>
        <dbReference type="ChEBI" id="CHEBI:29033"/>
    </cofactor>
    <text evidence="9">Binds 1 Mn(2+) or Fe(2+) ion per subunit.</text>
</comment>
<dbReference type="Pfam" id="PF01475">
    <property type="entry name" value="FUR"/>
    <property type="match status" value="1"/>
</dbReference>
<feature type="binding site" evidence="8">
    <location>
        <position position="136"/>
    </location>
    <ligand>
        <name>Zn(2+)</name>
        <dbReference type="ChEBI" id="CHEBI:29105"/>
    </ligand>
</feature>
<dbReference type="FunFam" id="1.10.10.10:FF:000051">
    <property type="entry name" value="Fur family transcriptional regulator"/>
    <property type="match status" value="1"/>
</dbReference>
<keyword evidence="5" id="KW-0805">Transcription regulation</keyword>
<dbReference type="InterPro" id="IPR043135">
    <property type="entry name" value="Fur_C"/>
</dbReference>
<comment type="cofactor">
    <cofactor evidence="8">
        <name>Zn(2+)</name>
        <dbReference type="ChEBI" id="CHEBI:29105"/>
    </cofactor>
    <text evidence="8">Binds 1 zinc ion per subunit.</text>
</comment>
<proteinExistence type="inferred from homology"/>
<keyword evidence="9" id="KW-0408">Iron</keyword>
<dbReference type="GO" id="GO:1900376">
    <property type="term" value="P:regulation of secondary metabolite biosynthetic process"/>
    <property type="evidence" value="ECO:0007669"/>
    <property type="project" value="TreeGrafter"/>
</dbReference>
<keyword evidence="4 8" id="KW-0862">Zinc</keyword>
<accession>A0A4R1BHY4</accession>
<dbReference type="GO" id="GO:0045892">
    <property type="term" value="P:negative regulation of DNA-templated transcription"/>
    <property type="evidence" value="ECO:0007669"/>
    <property type="project" value="TreeGrafter"/>
</dbReference>
<comment type="caution">
    <text evidence="10">The sequence shown here is derived from an EMBL/GenBank/DDBJ whole genome shotgun (WGS) entry which is preliminary data.</text>
</comment>
<keyword evidence="6" id="KW-0238">DNA-binding</keyword>
<evidence type="ECO:0000256" key="7">
    <source>
        <dbReference type="ARBA" id="ARBA00023163"/>
    </source>
</evidence>
<dbReference type="InterPro" id="IPR036390">
    <property type="entry name" value="WH_DNA-bd_sf"/>
</dbReference>
<dbReference type="GO" id="GO:0000976">
    <property type="term" value="F:transcription cis-regulatory region binding"/>
    <property type="evidence" value="ECO:0007669"/>
    <property type="project" value="TreeGrafter"/>
</dbReference>
<keyword evidence="3 8" id="KW-0479">Metal-binding</keyword>
<evidence type="ECO:0000256" key="3">
    <source>
        <dbReference type="ARBA" id="ARBA00022723"/>
    </source>
</evidence>
<dbReference type="RefSeq" id="WP_132691010.1">
    <property type="nucleotide sequence ID" value="NZ_SKBU01000015.1"/>
</dbReference>
<dbReference type="GO" id="GO:0008270">
    <property type="term" value="F:zinc ion binding"/>
    <property type="evidence" value="ECO:0007669"/>
    <property type="project" value="TreeGrafter"/>
</dbReference>
<dbReference type="GO" id="GO:0003700">
    <property type="term" value="F:DNA-binding transcription factor activity"/>
    <property type="evidence" value="ECO:0007669"/>
    <property type="project" value="InterPro"/>
</dbReference>
<evidence type="ECO:0000256" key="4">
    <source>
        <dbReference type="ARBA" id="ARBA00022833"/>
    </source>
</evidence>
<keyword evidence="2" id="KW-0678">Repressor</keyword>
<comment type="similarity">
    <text evidence="1">Belongs to the Fur family.</text>
</comment>
<dbReference type="SUPFAM" id="SSF46785">
    <property type="entry name" value="Winged helix' DNA-binding domain"/>
    <property type="match status" value="1"/>
</dbReference>
<name>A0A4R1BHY4_9ACTN</name>
<dbReference type="Proteomes" id="UP000295244">
    <property type="component" value="Unassembled WGS sequence"/>
</dbReference>
<evidence type="ECO:0000256" key="9">
    <source>
        <dbReference type="PIRSR" id="PIRSR602481-2"/>
    </source>
</evidence>
<dbReference type="Gene3D" id="3.30.1490.190">
    <property type="match status" value="1"/>
</dbReference>
<dbReference type="Gene3D" id="1.10.10.10">
    <property type="entry name" value="Winged helix-like DNA-binding domain superfamily/Winged helix DNA-binding domain"/>
    <property type="match status" value="1"/>
</dbReference>
<dbReference type="AlphaFoldDB" id="A0A4R1BHY4"/>
<evidence type="ECO:0000256" key="8">
    <source>
        <dbReference type="PIRSR" id="PIRSR602481-1"/>
    </source>
</evidence>
<gene>
    <name evidence="10" type="ORF">E0L93_08785</name>
</gene>
<dbReference type="InterPro" id="IPR002481">
    <property type="entry name" value="FUR"/>
</dbReference>
<evidence type="ECO:0000256" key="6">
    <source>
        <dbReference type="ARBA" id="ARBA00023125"/>
    </source>
</evidence>
<feature type="binding site" evidence="9">
    <location>
        <position position="125"/>
    </location>
    <ligand>
        <name>Fe cation</name>
        <dbReference type="ChEBI" id="CHEBI:24875"/>
    </ligand>
</feature>